<keyword evidence="3" id="KW-1185">Reference proteome</keyword>
<dbReference type="Pfam" id="PF00155">
    <property type="entry name" value="Aminotran_1_2"/>
    <property type="match status" value="1"/>
</dbReference>
<evidence type="ECO:0000313" key="2">
    <source>
        <dbReference type="EMBL" id="SER01416.1"/>
    </source>
</evidence>
<accession>A0A1H9KQH2</accession>
<evidence type="ECO:0000313" key="3">
    <source>
        <dbReference type="Proteomes" id="UP000199352"/>
    </source>
</evidence>
<name>A0A1H9KQH2_9PSEU</name>
<dbReference type="Gene3D" id="3.90.1150.10">
    <property type="entry name" value="Aspartate Aminotransferase, domain 1"/>
    <property type="match status" value="1"/>
</dbReference>
<dbReference type="OrthoDB" id="9763453at2"/>
<dbReference type="CDD" id="cd00609">
    <property type="entry name" value="AAT_like"/>
    <property type="match status" value="1"/>
</dbReference>
<dbReference type="InterPro" id="IPR004839">
    <property type="entry name" value="Aminotransferase_I/II_large"/>
</dbReference>
<evidence type="ECO:0000259" key="1">
    <source>
        <dbReference type="Pfam" id="PF00155"/>
    </source>
</evidence>
<organism evidence="2 3">
    <name type="scientific">Lentzea xinjiangensis</name>
    <dbReference type="NCBI Taxonomy" id="402600"/>
    <lineage>
        <taxon>Bacteria</taxon>
        <taxon>Bacillati</taxon>
        <taxon>Actinomycetota</taxon>
        <taxon>Actinomycetes</taxon>
        <taxon>Pseudonocardiales</taxon>
        <taxon>Pseudonocardiaceae</taxon>
        <taxon>Lentzea</taxon>
    </lineage>
</organism>
<dbReference type="STRING" id="402600.SAMN05216188_10780"/>
<keyword evidence="2" id="KW-0808">Transferase</keyword>
<dbReference type="EMBL" id="FOFR01000007">
    <property type="protein sequence ID" value="SER01416.1"/>
    <property type="molecule type" value="Genomic_DNA"/>
</dbReference>
<dbReference type="Proteomes" id="UP000199352">
    <property type="component" value="Unassembled WGS sequence"/>
</dbReference>
<feature type="domain" description="Aminotransferase class I/classII large" evidence="1">
    <location>
        <begin position="53"/>
        <end position="353"/>
    </location>
</feature>
<dbReference type="Gene3D" id="3.40.640.10">
    <property type="entry name" value="Type I PLP-dependent aspartate aminotransferase-like (Major domain)"/>
    <property type="match status" value="1"/>
</dbReference>
<dbReference type="RefSeq" id="WP_089951809.1">
    <property type="nucleotide sequence ID" value="NZ_FOFR01000007.1"/>
</dbReference>
<keyword evidence="2" id="KW-0032">Aminotransferase</keyword>
<gene>
    <name evidence="2" type="ORF">SAMN05216188_10780</name>
</gene>
<dbReference type="InterPro" id="IPR015424">
    <property type="entry name" value="PyrdxlP-dep_Trfase"/>
</dbReference>
<sequence length="375" mass="41058">MIPQACKIEQFFGEWEFDVELVACASDVDPLPLRELLDLADPESLALWEGLELGYTDPAGHPLLRDAIAGQYTKTETDGITVCGGGAVEALFLIANALLGPGDHAVVIWPAFESLHRLAPALGAELTAVPLDRHNGWRLDLDAVRRAIRPDTRALFINFPHNPTGALPSHAEFEALVAIGSEAGITVVSDEVYRYLEHDAADTLPAACDLDERAVSVGVMSKAYALAGLRVGWTATRDKALIAATRTLKDYTTVCAAAPAEILSLIALRARDHLIDRSKRIILGNHALAESFFRQRSEIFAWEPLRAGMIAFPRLLLPVPVEEFVTDLAREESVLLLPDNVFDISDNRFRVGLGRSSLPQSLERLDRFLTRRAVA</sequence>
<dbReference type="PANTHER" id="PTHR43510">
    <property type="entry name" value="AMINOTRANSFERASE FUNCTION, HYPOTHETICAL (EUROFUNG)"/>
    <property type="match status" value="1"/>
</dbReference>
<proteinExistence type="predicted"/>
<dbReference type="GO" id="GO:0030170">
    <property type="term" value="F:pyridoxal phosphate binding"/>
    <property type="evidence" value="ECO:0007669"/>
    <property type="project" value="InterPro"/>
</dbReference>
<protein>
    <submittedName>
        <fullName evidence="2">Aspartate/methionine/tyrosine aminotransferase</fullName>
    </submittedName>
</protein>
<dbReference type="AlphaFoldDB" id="A0A1H9KQH2"/>
<dbReference type="SUPFAM" id="SSF53383">
    <property type="entry name" value="PLP-dependent transferases"/>
    <property type="match status" value="1"/>
</dbReference>
<dbReference type="GO" id="GO:0008483">
    <property type="term" value="F:transaminase activity"/>
    <property type="evidence" value="ECO:0007669"/>
    <property type="project" value="UniProtKB-KW"/>
</dbReference>
<dbReference type="PANTHER" id="PTHR43510:SF1">
    <property type="entry name" value="AMINOTRANSFERASE FUNCTION, HYPOTHETICAL (EUROFUNG)"/>
    <property type="match status" value="1"/>
</dbReference>
<dbReference type="InterPro" id="IPR015422">
    <property type="entry name" value="PyrdxlP-dep_Trfase_small"/>
</dbReference>
<dbReference type="InterPro" id="IPR015421">
    <property type="entry name" value="PyrdxlP-dep_Trfase_major"/>
</dbReference>
<reference evidence="3" key="1">
    <citation type="submission" date="2016-10" db="EMBL/GenBank/DDBJ databases">
        <authorList>
            <person name="Varghese N."/>
            <person name="Submissions S."/>
        </authorList>
    </citation>
    <scope>NUCLEOTIDE SEQUENCE [LARGE SCALE GENOMIC DNA]</scope>
    <source>
        <strain evidence="3">CGMCC 4.3525</strain>
    </source>
</reference>